<organism evidence="1">
    <name type="scientific">Kwoniella dejecticola CBS 10117</name>
    <dbReference type="NCBI Taxonomy" id="1296121"/>
    <lineage>
        <taxon>Eukaryota</taxon>
        <taxon>Fungi</taxon>
        <taxon>Dikarya</taxon>
        <taxon>Basidiomycota</taxon>
        <taxon>Agaricomycotina</taxon>
        <taxon>Tremellomycetes</taxon>
        <taxon>Tremellales</taxon>
        <taxon>Cryptococcaceae</taxon>
        <taxon>Kwoniella</taxon>
    </lineage>
</organism>
<dbReference type="VEuPathDB" id="FungiDB:I303_02276"/>
<gene>
    <name evidence="1" type="ORF">I303_02276</name>
</gene>
<protein>
    <submittedName>
        <fullName evidence="1">Uncharacterized protein</fullName>
    </submittedName>
</protein>
<reference evidence="1" key="1">
    <citation type="submission" date="2013-07" db="EMBL/GenBank/DDBJ databases">
        <title>The Genome Sequence of Cryptococcus dejecticola CBS10117.</title>
        <authorList>
            <consortium name="The Broad Institute Genome Sequencing Platform"/>
            <person name="Cuomo C."/>
            <person name="Litvintseva A."/>
            <person name="Chen Y."/>
            <person name="Heitman J."/>
            <person name="Sun S."/>
            <person name="Springer D."/>
            <person name="Dromer F."/>
            <person name="Young S.K."/>
            <person name="Zeng Q."/>
            <person name="Gargeya S."/>
            <person name="Fitzgerald M."/>
            <person name="Abouelleil A."/>
            <person name="Alvarado L."/>
            <person name="Berlin A.M."/>
            <person name="Chapman S.B."/>
            <person name="Dewar J."/>
            <person name="Goldberg J."/>
            <person name="Griggs A."/>
            <person name="Gujja S."/>
            <person name="Hansen M."/>
            <person name="Howarth C."/>
            <person name="Imamovic A."/>
            <person name="Larimer J."/>
            <person name="McCowan C."/>
            <person name="Murphy C."/>
            <person name="Pearson M."/>
            <person name="Priest M."/>
            <person name="Roberts A."/>
            <person name="Saif S."/>
            <person name="Shea T."/>
            <person name="Sykes S."/>
            <person name="Wortman J."/>
            <person name="Nusbaum C."/>
            <person name="Birren B."/>
        </authorList>
    </citation>
    <scope>NUCLEOTIDE SEQUENCE [LARGE SCALE GENOMIC DNA]</scope>
    <source>
        <strain evidence="1">CBS 10117</strain>
    </source>
</reference>
<proteinExistence type="predicted"/>
<dbReference type="AlphaFoldDB" id="A0A1A6ADD7"/>
<dbReference type="EMBL" id="KI894028">
    <property type="protein sequence ID" value="OBR88058.1"/>
    <property type="molecule type" value="Genomic_DNA"/>
</dbReference>
<evidence type="ECO:0000313" key="1">
    <source>
        <dbReference type="EMBL" id="OBR88058.1"/>
    </source>
</evidence>
<sequence length="124" mass="14241">MPEYIPYLYREIVIPLSELIYQPREQISTLHWMGIHSIIITLLVLHGLHRKYGYPELEGPGDEYEWENIGILALRESDLPVPWGAKKENVAIDGVLGLVYDVVCYAYSSTMQETIRLAQHTDAL</sequence>
<name>A0A1A6ADD7_9TREE</name>
<accession>A0A1A6ADD7</accession>